<feature type="compositionally biased region" description="Low complexity" evidence="1">
    <location>
        <begin position="58"/>
        <end position="69"/>
    </location>
</feature>
<feature type="signal peptide" evidence="2">
    <location>
        <begin position="1"/>
        <end position="23"/>
    </location>
</feature>
<evidence type="ECO:0000256" key="2">
    <source>
        <dbReference type="SAM" id="SignalP"/>
    </source>
</evidence>
<proteinExistence type="predicted"/>
<reference evidence="3" key="1">
    <citation type="submission" date="2019-03" db="EMBL/GenBank/DDBJ databases">
        <title>Long read genome sequence of the mycoparasitic Pythium oligandrum ATCC 38472 isolated from sugarbeet rhizosphere.</title>
        <authorList>
            <person name="Gaulin E."/>
        </authorList>
    </citation>
    <scope>NUCLEOTIDE SEQUENCE</scope>
    <source>
        <strain evidence="3">ATCC 38472_TT</strain>
    </source>
</reference>
<feature type="compositionally biased region" description="Low complexity" evidence="1">
    <location>
        <begin position="583"/>
        <end position="599"/>
    </location>
</feature>
<dbReference type="AlphaFoldDB" id="A0A8K1C7Q7"/>
<feature type="compositionally biased region" description="Low complexity" evidence="1">
    <location>
        <begin position="478"/>
        <end position="504"/>
    </location>
</feature>
<feature type="compositionally biased region" description="Polar residues" evidence="1">
    <location>
        <begin position="439"/>
        <end position="461"/>
    </location>
</feature>
<feature type="region of interest" description="Disordered" evidence="1">
    <location>
        <begin position="57"/>
        <end position="87"/>
    </location>
</feature>
<name>A0A8K1C7Q7_PYTOL</name>
<dbReference type="EMBL" id="SPLM01000113">
    <property type="protein sequence ID" value="TMW57941.1"/>
    <property type="molecule type" value="Genomic_DNA"/>
</dbReference>
<keyword evidence="4" id="KW-1185">Reference proteome</keyword>
<dbReference type="Proteomes" id="UP000794436">
    <property type="component" value="Unassembled WGS sequence"/>
</dbReference>
<organism evidence="3 4">
    <name type="scientific">Pythium oligandrum</name>
    <name type="common">Mycoparasitic fungus</name>
    <dbReference type="NCBI Taxonomy" id="41045"/>
    <lineage>
        <taxon>Eukaryota</taxon>
        <taxon>Sar</taxon>
        <taxon>Stramenopiles</taxon>
        <taxon>Oomycota</taxon>
        <taxon>Peronosporomycetes</taxon>
        <taxon>Pythiales</taxon>
        <taxon>Pythiaceae</taxon>
        <taxon>Pythium</taxon>
    </lineage>
</organism>
<sequence>MRRAVRLMLIGATVATNMAMVAAHGAQVHTGEASSLGNAAIARKMPCPLPMPKLNKGPSPVVSSNPPSVKKTPCPLPMPKLSKSLTDEGAGINVPGTIIMDPPPAMGGSEFAPGKVSAAEVDIAATATMDANGAVFLTGVGAPDSTDMTSTGPDLTTPSKPSKKPCPLPMPKVSKPVTEATTGLNAPGSIMMDPPLVDKASEDSISSAVDAPAMMEDEPSGGVFLGGVGAPDSADSDPMPSAPVAKKKPCPLPMPKVAKPAAGPDAGLNAAGTVMMDPAPAVDGSPDSFQESSTTTGGGDLAEGTFLSGVAAPTSDDTSPTPAPSAPTTKPSKKPCPLPMPKISSVSSKPSSTPIAGATTPTAGMDDLNLAMDGAGADLATLDTDSTLSPSLSPTSTDSSTEETEANTSGLTGAAMTSSEAMMSTLGDTSDVIDADEGSSATTTGVSDASMTTLTSPSSDSALELDDNSDLMGATEGDSTTGVSSVSTTSGSTASVSTTATDGALGMESLGADSTSDLGSVPELSDATESSTMATGTAGGSIDLEGLSATTVSSASSSATVGEPLTGGEDISPSLAGTGLPGSDGTTSMTSTSLSASTGESMGVPSTGTDAMMGLESMSDLGDATGGASLTTTAASDASNATTSSIDMAGTTLSSTLSGGLSDLSVDTTSTATLENLPGLGDALGGDLTSTTATSGDAALDMDSPATTTSATGPSASGSATTMMPGGMRAAELSSGGEALLDDMSTAGTEGTSTSSLDTFADLGGADDTSALISGAGSTSATSTSTFTATSTPIDSTLSGGVAPMDGLSSLDNAMESLSATTSASGASGPSADSASSVSALSDDGVSTSAAPSPAAKKKPCPLPMPKVSSASVSPPSASTLADLATTPVSGLGFAGALPADSAGAAFVPGAVMPAAGGATQSAQNLAGTGADGFPTAEALSGALSVLQNFLSMVSGGAGANSVATPTTSLAPFPAVTPGLTSGLAPAPVANPTSLSGVAAPIDGNSLSFSTLSDTTMMASAPSTAKTSRTLRGVDA</sequence>
<feature type="compositionally biased region" description="Low complexity" evidence="1">
    <location>
        <begin position="866"/>
        <end position="879"/>
    </location>
</feature>
<feature type="region of interest" description="Disordered" evidence="1">
    <location>
        <begin position="695"/>
        <end position="734"/>
    </location>
</feature>
<protein>
    <submittedName>
        <fullName evidence="3">Uncharacterized protein</fullName>
    </submittedName>
</protein>
<gene>
    <name evidence="3" type="ORF">Poli38472_013415</name>
</gene>
<feature type="region of interest" description="Disordered" evidence="1">
    <location>
        <begin position="430"/>
        <end position="542"/>
    </location>
</feature>
<comment type="caution">
    <text evidence="3">The sequence shown here is derived from an EMBL/GenBank/DDBJ whole genome shotgun (WGS) entry which is preliminary data.</text>
</comment>
<feature type="region of interest" description="Disordered" evidence="1">
    <location>
        <begin position="558"/>
        <end position="626"/>
    </location>
</feature>
<feature type="chain" id="PRO_5035441148" evidence="2">
    <location>
        <begin position="24"/>
        <end position="1036"/>
    </location>
</feature>
<feature type="region of interest" description="Disordered" evidence="1">
    <location>
        <begin position="775"/>
        <end position="801"/>
    </location>
</feature>
<feature type="compositionally biased region" description="Low complexity" evidence="1">
    <location>
        <begin position="311"/>
        <end position="330"/>
    </location>
</feature>
<feature type="compositionally biased region" description="Low complexity" evidence="1">
    <location>
        <begin position="821"/>
        <end position="855"/>
    </location>
</feature>
<feature type="region of interest" description="Disordered" evidence="1">
    <location>
        <begin position="821"/>
        <end position="879"/>
    </location>
</feature>
<feature type="compositionally biased region" description="Low complexity" evidence="1">
    <location>
        <begin position="341"/>
        <end position="399"/>
    </location>
</feature>
<feature type="region of interest" description="Disordered" evidence="1">
    <location>
        <begin position="276"/>
        <end position="415"/>
    </location>
</feature>
<evidence type="ECO:0000256" key="1">
    <source>
        <dbReference type="SAM" id="MobiDB-lite"/>
    </source>
</evidence>
<feature type="region of interest" description="Disordered" evidence="1">
    <location>
        <begin position="741"/>
        <end position="760"/>
    </location>
</feature>
<evidence type="ECO:0000313" key="4">
    <source>
        <dbReference type="Proteomes" id="UP000794436"/>
    </source>
</evidence>
<feature type="region of interest" description="Disordered" evidence="1">
    <location>
        <begin position="143"/>
        <end position="194"/>
    </location>
</feature>
<feature type="compositionally biased region" description="Low complexity" evidence="1">
    <location>
        <begin position="745"/>
        <end position="756"/>
    </location>
</feature>
<accession>A0A8K1C7Q7</accession>
<feature type="region of interest" description="Disordered" evidence="1">
    <location>
        <begin position="232"/>
        <end position="251"/>
    </location>
</feature>
<feature type="compositionally biased region" description="Low complexity" evidence="1">
    <location>
        <begin position="775"/>
        <end position="792"/>
    </location>
</feature>
<feature type="compositionally biased region" description="Low complexity" evidence="1">
    <location>
        <begin position="704"/>
        <end position="722"/>
    </location>
</feature>
<evidence type="ECO:0000313" key="3">
    <source>
        <dbReference type="EMBL" id="TMW57941.1"/>
    </source>
</evidence>
<keyword evidence="2" id="KW-0732">Signal</keyword>